<feature type="active site" description="Proton acceptor" evidence="9">
    <location>
        <position position="23"/>
    </location>
</feature>
<dbReference type="SUPFAM" id="SSF55620">
    <property type="entry name" value="Tetrahydrobiopterin biosynthesis enzymes-like"/>
    <property type="match status" value="1"/>
</dbReference>
<keyword evidence="4 8" id="KW-0479">Metal-binding</keyword>
<dbReference type="PANTHER" id="PTHR12589">
    <property type="entry name" value="PYRUVOYL TETRAHYDROBIOPTERIN SYNTHASE"/>
    <property type="match status" value="1"/>
</dbReference>
<comment type="cofactor">
    <cofactor evidence="8 10">
        <name>Zn(2+)</name>
        <dbReference type="ChEBI" id="CHEBI:29105"/>
    </cofactor>
    <text evidence="8 10">Binds 1 zinc ion per subunit.</text>
</comment>
<keyword evidence="5 8" id="KW-0862">Zinc</keyword>
<evidence type="ECO:0000256" key="7">
    <source>
        <dbReference type="ARBA" id="ARBA00048807"/>
    </source>
</evidence>
<feature type="active site" description="Charge relay system" evidence="9">
    <location>
        <position position="109"/>
    </location>
</feature>
<comment type="catalytic activity">
    <reaction evidence="7 8">
        <text>7,8-dihydroneopterin 3'-triphosphate + H2O = 6-carboxy-5,6,7,8-tetrahydropterin + triphosphate + acetaldehyde + 2 H(+)</text>
        <dbReference type="Rhea" id="RHEA:27966"/>
        <dbReference type="ChEBI" id="CHEBI:15343"/>
        <dbReference type="ChEBI" id="CHEBI:15377"/>
        <dbReference type="ChEBI" id="CHEBI:15378"/>
        <dbReference type="ChEBI" id="CHEBI:18036"/>
        <dbReference type="ChEBI" id="CHEBI:58462"/>
        <dbReference type="ChEBI" id="CHEBI:61032"/>
        <dbReference type="EC" id="4.1.2.50"/>
    </reaction>
</comment>
<feature type="binding site" evidence="10">
    <location>
        <position position="27"/>
    </location>
    <ligand>
        <name>Zn(2+)</name>
        <dbReference type="ChEBI" id="CHEBI:29105"/>
    </ligand>
</feature>
<dbReference type="Gene3D" id="3.30.479.10">
    <property type="entry name" value="6-pyruvoyl tetrahydropterin synthase/QueD"/>
    <property type="match status" value="1"/>
</dbReference>
<evidence type="ECO:0000313" key="11">
    <source>
        <dbReference type="EMBL" id="MBO8451145.1"/>
    </source>
</evidence>
<gene>
    <name evidence="11" type="primary">queD</name>
    <name evidence="11" type="ORF">IAA96_08585</name>
</gene>
<feature type="active site" description="Charge relay system" evidence="9">
    <location>
        <position position="67"/>
    </location>
</feature>
<dbReference type="GO" id="GO:0070497">
    <property type="term" value="F:6-carboxytetrahydropterin synthase activity"/>
    <property type="evidence" value="ECO:0007669"/>
    <property type="project" value="UniProtKB-EC"/>
</dbReference>
<keyword evidence="8" id="KW-0671">Queuosine biosynthesis</keyword>
<evidence type="ECO:0000256" key="10">
    <source>
        <dbReference type="PIRSR" id="PIRSR006113-2"/>
    </source>
</evidence>
<organism evidence="11 12">
    <name type="scientific">Candidatus Avitreponema avistercoris</name>
    <dbReference type="NCBI Taxonomy" id="2840705"/>
    <lineage>
        <taxon>Bacteria</taxon>
        <taxon>Pseudomonadati</taxon>
        <taxon>Spirochaetota</taxon>
        <taxon>Spirochaetia</taxon>
        <taxon>Spirochaetales</taxon>
        <taxon>Candidatus Avitreponema</taxon>
    </lineage>
</organism>
<feature type="binding site" evidence="10">
    <location>
        <position position="14"/>
    </location>
    <ligand>
        <name>Zn(2+)</name>
        <dbReference type="ChEBI" id="CHEBI:29105"/>
    </ligand>
</feature>
<evidence type="ECO:0000256" key="1">
    <source>
        <dbReference type="ARBA" id="ARBA00005061"/>
    </source>
</evidence>
<evidence type="ECO:0000256" key="9">
    <source>
        <dbReference type="PIRSR" id="PIRSR006113-1"/>
    </source>
</evidence>
<evidence type="ECO:0000313" key="12">
    <source>
        <dbReference type="Proteomes" id="UP000823616"/>
    </source>
</evidence>
<evidence type="ECO:0000256" key="4">
    <source>
        <dbReference type="ARBA" id="ARBA00022723"/>
    </source>
</evidence>
<dbReference type="GO" id="GO:0008616">
    <property type="term" value="P:tRNA queuosine(34) biosynthetic process"/>
    <property type="evidence" value="ECO:0007669"/>
    <property type="project" value="UniProtKB-KW"/>
</dbReference>
<dbReference type="PIRSF" id="PIRSF006113">
    <property type="entry name" value="PTP_synth"/>
    <property type="match status" value="1"/>
</dbReference>
<dbReference type="Pfam" id="PF01242">
    <property type="entry name" value="PTPS"/>
    <property type="match status" value="1"/>
</dbReference>
<feature type="binding site" evidence="10">
    <location>
        <position position="29"/>
    </location>
    <ligand>
        <name>Zn(2+)</name>
        <dbReference type="ChEBI" id="CHEBI:29105"/>
    </ligand>
</feature>
<evidence type="ECO:0000256" key="6">
    <source>
        <dbReference type="ARBA" id="ARBA00023239"/>
    </source>
</evidence>
<accession>A0A9D9ER15</accession>
<dbReference type="NCBIfam" id="TIGR03367">
    <property type="entry name" value="queuosine_QueD"/>
    <property type="match status" value="1"/>
</dbReference>
<protein>
    <recommendedName>
        <fullName evidence="3 8">6-carboxy-5,6,7,8-tetrahydropterin synthase</fullName>
        <ecNumber evidence="8">4.-.-.-</ecNumber>
    </recommendedName>
</protein>
<dbReference type="InterPro" id="IPR038418">
    <property type="entry name" value="6-PTP_synth/QueD_sf"/>
</dbReference>
<comment type="similarity">
    <text evidence="2 8">Belongs to the PTPS family. QueD subfamily.</text>
</comment>
<keyword evidence="6 8" id="KW-0456">Lyase</keyword>
<evidence type="ECO:0000256" key="8">
    <source>
        <dbReference type="PIRNR" id="PIRNR006113"/>
    </source>
</evidence>
<comment type="pathway">
    <text evidence="1 8">Purine metabolism; 7-cyano-7-deazaguanine biosynthesis.</text>
</comment>
<evidence type="ECO:0000256" key="2">
    <source>
        <dbReference type="ARBA" id="ARBA00008900"/>
    </source>
</evidence>
<proteinExistence type="inferred from homology"/>
<dbReference type="EMBL" id="JADIMS010000157">
    <property type="protein sequence ID" value="MBO8451145.1"/>
    <property type="molecule type" value="Genomic_DNA"/>
</dbReference>
<reference evidence="11" key="2">
    <citation type="journal article" date="2021" name="PeerJ">
        <title>Extensive microbial diversity within the chicken gut microbiome revealed by metagenomics and culture.</title>
        <authorList>
            <person name="Gilroy R."/>
            <person name="Ravi A."/>
            <person name="Getino M."/>
            <person name="Pursley I."/>
            <person name="Horton D.L."/>
            <person name="Alikhan N.F."/>
            <person name="Baker D."/>
            <person name="Gharbi K."/>
            <person name="Hall N."/>
            <person name="Watson M."/>
            <person name="Adriaenssens E.M."/>
            <person name="Foster-Nyarko E."/>
            <person name="Jarju S."/>
            <person name="Secka A."/>
            <person name="Antonio M."/>
            <person name="Oren A."/>
            <person name="Chaudhuri R.R."/>
            <person name="La Ragione R."/>
            <person name="Hildebrand F."/>
            <person name="Pallen M.J."/>
        </authorList>
    </citation>
    <scope>NUCLEOTIDE SEQUENCE</scope>
    <source>
        <strain evidence="11">B3-4054</strain>
    </source>
</reference>
<dbReference type="InterPro" id="IPR007115">
    <property type="entry name" value="6-PTP_synth/QueD"/>
</dbReference>
<comment type="caution">
    <text evidence="11">The sequence shown here is derived from an EMBL/GenBank/DDBJ whole genome shotgun (WGS) entry which is preliminary data.</text>
</comment>
<dbReference type="EC" id="4.-.-.-" evidence="8"/>
<evidence type="ECO:0000256" key="3">
    <source>
        <dbReference type="ARBA" id="ARBA00018141"/>
    </source>
</evidence>
<name>A0A9D9ER15_9SPIR</name>
<evidence type="ECO:0000256" key="5">
    <source>
        <dbReference type="ARBA" id="ARBA00022833"/>
    </source>
</evidence>
<reference evidence="11" key="1">
    <citation type="submission" date="2020-10" db="EMBL/GenBank/DDBJ databases">
        <authorList>
            <person name="Gilroy R."/>
        </authorList>
    </citation>
    <scope>NUCLEOTIDE SEQUENCE</scope>
    <source>
        <strain evidence="11">B3-4054</strain>
    </source>
</reference>
<sequence>MFEVRVEAEFAAAHFLSDYHGKCEHLHGHNYRVFAHVRGADLDRGGMLCDFSVLKRALREVCAALDHTNLNDLACFAGNPSAERIAFYIYTELSRLLPGTAVAAVDVFETPSNRARFIPDEIARSSLSTEREND</sequence>
<dbReference type="AlphaFoldDB" id="A0A9D9ER15"/>
<dbReference type="GO" id="GO:0046872">
    <property type="term" value="F:metal ion binding"/>
    <property type="evidence" value="ECO:0007669"/>
    <property type="project" value="UniProtKB-KW"/>
</dbReference>
<dbReference type="Proteomes" id="UP000823616">
    <property type="component" value="Unassembled WGS sequence"/>
</dbReference>
<dbReference type="PANTHER" id="PTHR12589:SF7">
    <property type="entry name" value="6-PYRUVOYL TETRAHYDROBIOPTERIN SYNTHASE"/>
    <property type="match status" value="1"/>
</dbReference>